<sequence>MTKRLRLKSNSRWSPIAVVLGVVVLAFFASALIFPFVYMASQNPRINMVFADNEIELKGNQFSILAGKGVSGDNVIELAELEDGMALLMSRTDFDANRYLLIHYRIQDGNTAPRAEVVWHLEGGGDKLQRVPIDLSTSASHHIDMSGHEGWTGKIDGVGLAIYGTLGQPLILEQVTIGEITYAKVVHRVLTDWLTFKPWQGASINSLLWLYKDPIISPIVLAALWSSIAMLCLLVLRAGGVRSVPAAYLTCVLIPWVAVDIVWQAQLTRQVTETSSSFAGLTNTAKHKIAAPLVYDYAQHLKEKVLPSTPKERIFLVHNSKGHNYYRLRLQYFLLPANIYNFGRNIPDPNDVNPGDYIILLQDVSNARYIPSERKLQQGTRVLGAVEVDRHHLGKTYRISTSPKGGDADAKAQ</sequence>
<evidence type="ECO:0000256" key="1">
    <source>
        <dbReference type="SAM" id="Phobius"/>
    </source>
</evidence>
<reference evidence="2" key="1">
    <citation type="submission" date="2019-02" db="EMBL/GenBank/DDBJ databases">
        <authorList>
            <person name="Li S.-H."/>
        </authorList>
    </citation>
    <scope>NUCLEOTIDE SEQUENCE</scope>
    <source>
        <strain evidence="2">IMCC11814</strain>
    </source>
</reference>
<keyword evidence="1" id="KW-0812">Transmembrane</keyword>
<keyword evidence="1" id="KW-0472">Membrane</keyword>
<name>A0ABT3T9E9_9GAMM</name>
<organism evidence="2 3">
    <name type="scientific">Candidatus Marimicrobium litorale</name>
    <dbReference type="NCBI Taxonomy" id="2518991"/>
    <lineage>
        <taxon>Bacteria</taxon>
        <taxon>Pseudomonadati</taxon>
        <taxon>Pseudomonadota</taxon>
        <taxon>Gammaproteobacteria</taxon>
        <taxon>Cellvibrionales</taxon>
        <taxon>Halieaceae</taxon>
        <taxon>Marimicrobium</taxon>
    </lineage>
</organism>
<comment type="caution">
    <text evidence="2">The sequence shown here is derived from an EMBL/GenBank/DDBJ whole genome shotgun (WGS) entry which is preliminary data.</text>
</comment>
<feature type="transmembrane region" description="Helical" evidence="1">
    <location>
        <begin position="243"/>
        <end position="263"/>
    </location>
</feature>
<proteinExistence type="predicted"/>
<feature type="transmembrane region" description="Helical" evidence="1">
    <location>
        <begin position="215"/>
        <end position="236"/>
    </location>
</feature>
<keyword evidence="1" id="KW-1133">Transmembrane helix</keyword>
<evidence type="ECO:0000313" key="3">
    <source>
        <dbReference type="Proteomes" id="UP001143304"/>
    </source>
</evidence>
<evidence type="ECO:0000313" key="2">
    <source>
        <dbReference type="EMBL" id="MCX2978810.1"/>
    </source>
</evidence>
<protein>
    <recommendedName>
        <fullName evidence="4">DUF2207 domain-containing protein</fullName>
    </recommendedName>
</protein>
<feature type="transmembrane region" description="Helical" evidence="1">
    <location>
        <begin position="12"/>
        <end position="38"/>
    </location>
</feature>
<dbReference type="Proteomes" id="UP001143304">
    <property type="component" value="Unassembled WGS sequence"/>
</dbReference>
<accession>A0ABT3T9E9</accession>
<keyword evidence="3" id="KW-1185">Reference proteome</keyword>
<dbReference type="EMBL" id="SHNO01000001">
    <property type="protein sequence ID" value="MCX2978810.1"/>
    <property type="molecule type" value="Genomic_DNA"/>
</dbReference>
<dbReference type="RefSeq" id="WP_279250500.1">
    <property type="nucleotide sequence ID" value="NZ_SHNO01000001.1"/>
</dbReference>
<gene>
    <name evidence="2" type="ORF">EYC82_15695</name>
</gene>
<evidence type="ECO:0008006" key="4">
    <source>
        <dbReference type="Google" id="ProtNLM"/>
    </source>
</evidence>